<keyword evidence="7" id="KW-0333">Golgi apparatus</keyword>
<feature type="region of interest" description="Disordered" evidence="8">
    <location>
        <begin position="676"/>
        <end position="699"/>
    </location>
</feature>
<dbReference type="SUPFAM" id="SSF48371">
    <property type="entry name" value="ARM repeat"/>
    <property type="match status" value="1"/>
</dbReference>
<evidence type="ECO:0000313" key="10">
    <source>
        <dbReference type="EMBL" id="WZN67195.1"/>
    </source>
</evidence>
<name>A0AAX4PLH2_9CHLO</name>
<evidence type="ECO:0000256" key="6">
    <source>
        <dbReference type="ARBA" id="ARBA00023136"/>
    </source>
</evidence>
<protein>
    <recommendedName>
        <fullName evidence="7">AP-3 complex subunit delta</fullName>
    </recommendedName>
</protein>
<accession>A0AAX4PLH2</accession>
<feature type="domain" description="Clathrin/coatomer adaptor adaptin-like N-terminal" evidence="9">
    <location>
        <begin position="24"/>
        <end position="584"/>
    </location>
</feature>
<reference evidence="10 11" key="1">
    <citation type="submission" date="2024-03" db="EMBL/GenBank/DDBJ databases">
        <title>Complete genome sequence of the green alga Chloropicon roscoffensis RCC1871.</title>
        <authorList>
            <person name="Lemieux C."/>
            <person name="Pombert J.-F."/>
            <person name="Otis C."/>
            <person name="Turmel M."/>
        </authorList>
    </citation>
    <scope>NUCLEOTIDE SEQUENCE [LARGE SCALE GENOMIC DNA]</scope>
    <source>
        <strain evidence="10 11">RCC1871</strain>
    </source>
</reference>
<feature type="compositionally biased region" description="Basic residues" evidence="8">
    <location>
        <begin position="857"/>
        <end position="870"/>
    </location>
</feature>
<comment type="function">
    <text evidence="7">Part of the AP-3 complex, an adaptor-related complex which seems to be clathrin-associated. The complex is associated with the Golgi region as well as more peripheral structures. It facilitates the budding of vesicles from the Golgi membrane and may be directly involved in trafficking to the vacuole. It also function in maintaining the identity of lytic vacuoles and in regulating the transition between storage and lytic vacuoles.</text>
</comment>
<evidence type="ECO:0000256" key="3">
    <source>
        <dbReference type="ARBA" id="ARBA00022448"/>
    </source>
</evidence>
<dbReference type="GO" id="GO:0006623">
    <property type="term" value="P:protein targeting to vacuole"/>
    <property type="evidence" value="ECO:0007669"/>
    <property type="project" value="TreeGrafter"/>
</dbReference>
<proteinExistence type="inferred from homology"/>
<evidence type="ECO:0000256" key="2">
    <source>
        <dbReference type="ARBA" id="ARBA00006613"/>
    </source>
</evidence>
<dbReference type="GO" id="GO:0010008">
    <property type="term" value="C:endosome membrane"/>
    <property type="evidence" value="ECO:0007669"/>
    <property type="project" value="TreeGrafter"/>
</dbReference>
<dbReference type="GO" id="GO:0005794">
    <property type="term" value="C:Golgi apparatus"/>
    <property type="evidence" value="ECO:0007669"/>
    <property type="project" value="UniProtKB-SubCell"/>
</dbReference>
<evidence type="ECO:0000256" key="1">
    <source>
        <dbReference type="ARBA" id="ARBA00004308"/>
    </source>
</evidence>
<dbReference type="Gene3D" id="1.25.10.10">
    <property type="entry name" value="Leucine-rich Repeat Variant"/>
    <property type="match status" value="1"/>
</dbReference>
<gene>
    <name evidence="10" type="ORF">HKI87_18g87670</name>
</gene>
<dbReference type="GO" id="GO:0006896">
    <property type="term" value="P:Golgi to vacuole transport"/>
    <property type="evidence" value="ECO:0007669"/>
    <property type="project" value="TreeGrafter"/>
</dbReference>
<feature type="compositionally biased region" description="Basic residues" evidence="8">
    <location>
        <begin position="757"/>
        <end position="769"/>
    </location>
</feature>
<evidence type="ECO:0000256" key="4">
    <source>
        <dbReference type="ARBA" id="ARBA00022737"/>
    </source>
</evidence>
<dbReference type="Proteomes" id="UP001472866">
    <property type="component" value="Chromosome 18"/>
</dbReference>
<keyword evidence="4" id="KW-0677">Repeat</keyword>
<evidence type="ECO:0000256" key="5">
    <source>
        <dbReference type="ARBA" id="ARBA00022927"/>
    </source>
</evidence>
<dbReference type="PANTHER" id="PTHR22781:SF12">
    <property type="entry name" value="AP-3 COMPLEX SUBUNIT DELTA-1"/>
    <property type="match status" value="1"/>
</dbReference>
<keyword evidence="5 7" id="KW-0653">Protein transport</keyword>
<evidence type="ECO:0000256" key="8">
    <source>
        <dbReference type="SAM" id="MobiDB-lite"/>
    </source>
</evidence>
<dbReference type="InterPro" id="IPR017105">
    <property type="entry name" value="AP3_complex_dsu"/>
</dbReference>
<evidence type="ECO:0000259" key="9">
    <source>
        <dbReference type="Pfam" id="PF01602"/>
    </source>
</evidence>
<dbReference type="InterPro" id="IPR016024">
    <property type="entry name" value="ARM-type_fold"/>
</dbReference>
<keyword evidence="6" id="KW-0472">Membrane</keyword>
<dbReference type="EMBL" id="CP151518">
    <property type="protein sequence ID" value="WZN67195.1"/>
    <property type="molecule type" value="Genomic_DNA"/>
</dbReference>
<organism evidence="10 11">
    <name type="scientific">Chloropicon roscoffensis</name>
    <dbReference type="NCBI Taxonomy" id="1461544"/>
    <lineage>
        <taxon>Eukaryota</taxon>
        <taxon>Viridiplantae</taxon>
        <taxon>Chlorophyta</taxon>
        <taxon>Chloropicophyceae</taxon>
        <taxon>Chloropicales</taxon>
        <taxon>Chloropicaceae</taxon>
        <taxon>Chloropicon</taxon>
    </lineage>
</organism>
<dbReference type="InterPro" id="IPR011989">
    <property type="entry name" value="ARM-like"/>
</dbReference>
<dbReference type="InterPro" id="IPR002553">
    <property type="entry name" value="Clathrin/coatomer_adapt-like_N"/>
</dbReference>
<dbReference type="GO" id="GO:0030123">
    <property type="term" value="C:AP-3 adaptor complex"/>
    <property type="evidence" value="ECO:0007669"/>
    <property type="project" value="InterPro"/>
</dbReference>
<evidence type="ECO:0000256" key="7">
    <source>
        <dbReference type="PIRNR" id="PIRNR037092"/>
    </source>
</evidence>
<dbReference type="AlphaFoldDB" id="A0AAX4PLH2"/>
<evidence type="ECO:0000313" key="11">
    <source>
        <dbReference type="Proteomes" id="UP001472866"/>
    </source>
</evidence>
<keyword evidence="3 7" id="KW-0813">Transport</keyword>
<comment type="subcellular location">
    <subcellularLocation>
        <location evidence="1">Endomembrane system</location>
    </subcellularLocation>
    <subcellularLocation>
        <location evidence="7">Golgi apparatus</location>
    </subcellularLocation>
</comment>
<feature type="region of interest" description="Disordered" evidence="8">
    <location>
        <begin position="713"/>
        <end position="883"/>
    </location>
</feature>
<comment type="subunit">
    <text evidence="7">Adaptor protein complex 3 (AP-3) is a heterotetramer.</text>
</comment>
<keyword evidence="11" id="KW-1185">Reference proteome</keyword>
<feature type="compositionally biased region" description="Basic and acidic residues" evidence="8">
    <location>
        <begin position="680"/>
        <end position="696"/>
    </location>
</feature>
<dbReference type="PIRSF" id="PIRSF037092">
    <property type="entry name" value="AP3_complex_delta"/>
    <property type="match status" value="1"/>
</dbReference>
<sequence length="883" mass="96899">MGISLFQKSLRDMISGMRSNRNNEEKYIQKTMEDIKKELKSTDMKVKTVALQKLTYLNMLGFDMSWAAFHVVEVMSTPKLLHKVVGYQAAAQSFNESTDVMLLVTNLIKKDLISTNPTERSIGLDCLSNIVTLDLARDLIADVYGLLSSSSAPCRKRSALVLYCCFLKYPDALRPCFKGLVEHLEDNEQSVVCSVVSVLCELVIRHPHNYLEMAPLFYRLLLSSTNNWMTMKLLKIFGALTPLEPRLTKKIAEPLKGIMQQTMAKSLLFECITTVCSGMTANEDIVEMALGHLKDFVLDSDPNLKYLGFKALEQFVRHIPQSVLRFGNAALMCLSTADPTIRSSALRVISGLVSKKDLKEVVVRILDHVPAADTAYRNELSDVVLKICRREKYALVSDFSWYLNVLVELARVPGSTHGKEIAFQITDIACRVEAMREDAVQAVRTLLIDPSVVEMAGEGGSIAEVLEATAWITGEYASCVEHPKETIESLLQPGILKLPCRVQAMYVQAILKVFVHVSNDLLCEDDDDNNDGGGGEEGEEDVEIDKNAVVGELSDLITAHVGQYACSPDPEVVERMSQLKAVLSLRTGDQASDGPTYRRLHSIISQELLPMSGKAQRKVPRPEDLEVVTPIMEEFYDEDVDGTAAEHEVGDGEAADGPEAERAAQFRSADAAQALTEATDEQRRHAQEHAKNQLKEHRQRHGIFYLAGEDKEAEGGAVDGDDGSAGLPEQSANSETGSADGALAGQQGGGMDSAYSKMRKKKSRHRKKSAVVEVRRDEDDGMAADSPVKQARNALDVNPLAPLESGEGLPEVEAYPTHYGAGEGGIPTYDAAPTTAMAAGPEADLIGDAAPREAKRGKEKRRRRKHKSRKHQQEDAGAEAAAE</sequence>
<comment type="similarity">
    <text evidence="2 7">Belongs to the adaptor complexes large subunit family.</text>
</comment>
<dbReference type="Pfam" id="PF01602">
    <property type="entry name" value="Adaptin_N"/>
    <property type="match status" value="1"/>
</dbReference>
<dbReference type="PANTHER" id="PTHR22781">
    <property type="entry name" value="DELTA ADAPTIN-RELATED"/>
    <property type="match status" value="1"/>
</dbReference>